<accession>A0A432ZK45</accession>
<reference evidence="1 2" key="1">
    <citation type="journal article" date="2011" name="Front. Microbiol.">
        <title>Genomic signatures of strain selection and enhancement in Bacillus atrophaeus var. globigii, a historical biowarfare simulant.</title>
        <authorList>
            <person name="Gibbons H.S."/>
            <person name="Broomall S.M."/>
            <person name="McNew L.A."/>
            <person name="Daligault H."/>
            <person name="Chapman C."/>
            <person name="Bruce D."/>
            <person name="Karavis M."/>
            <person name="Krepps M."/>
            <person name="McGregor P.A."/>
            <person name="Hong C."/>
            <person name="Park K.H."/>
            <person name="Akmal A."/>
            <person name="Feldman A."/>
            <person name="Lin J.S."/>
            <person name="Chang W.E."/>
            <person name="Higgs B.W."/>
            <person name="Demirev P."/>
            <person name="Lindquist J."/>
            <person name="Liem A."/>
            <person name="Fochler E."/>
            <person name="Read T.D."/>
            <person name="Tapia R."/>
            <person name="Johnson S."/>
            <person name="Bishop-Lilly K.A."/>
            <person name="Detter C."/>
            <person name="Han C."/>
            <person name="Sozhamannan S."/>
            <person name="Rosenzweig C.N."/>
            <person name="Skowronski E.W."/>
        </authorList>
    </citation>
    <scope>NUCLEOTIDE SEQUENCE [LARGE SCALE GENOMIC DNA]</scope>
    <source>
        <strain evidence="1 2">PIT1</strain>
    </source>
</reference>
<dbReference type="EMBL" id="PIQG01000002">
    <property type="protein sequence ID" value="RUO78309.1"/>
    <property type="molecule type" value="Genomic_DNA"/>
</dbReference>
<name>A0A432ZK45_9GAMM</name>
<dbReference type="Proteomes" id="UP000288279">
    <property type="component" value="Unassembled WGS sequence"/>
</dbReference>
<organism evidence="1 2">
    <name type="scientific">Pseudidiomarina taiwanensis</name>
    <dbReference type="NCBI Taxonomy" id="337250"/>
    <lineage>
        <taxon>Bacteria</taxon>
        <taxon>Pseudomonadati</taxon>
        <taxon>Pseudomonadota</taxon>
        <taxon>Gammaproteobacteria</taxon>
        <taxon>Alteromonadales</taxon>
        <taxon>Idiomarinaceae</taxon>
        <taxon>Pseudidiomarina</taxon>
    </lineage>
</organism>
<dbReference type="AlphaFoldDB" id="A0A432ZK45"/>
<evidence type="ECO:0000313" key="1">
    <source>
        <dbReference type="EMBL" id="RUO78309.1"/>
    </source>
</evidence>
<sequence>MSHFRGFAKLFSKHASKYKTSLALTAVMFVAVLAGCEPTVSEVENRRALQQVQKLDLLQLPNTQWSLSSESIQLSFCRNRYNESLQAERGDLNRWRLVGDVSAFPDYRQEGLELLGELANDYDVLLWQQWGTFSSGLYRVAYRRGGSAPNIFNIMARIGRDERVCYSQLDQN</sequence>
<gene>
    <name evidence="1" type="ORF">CWI83_04555</name>
</gene>
<comment type="caution">
    <text evidence="1">The sequence shown here is derived from an EMBL/GenBank/DDBJ whole genome shotgun (WGS) entry which is preliminary data.</text>
</comment>
<proteinExistence type="predicted"/>
<protein>
    <submittedName>
        <fullName evidence="1">Uncharacterized protein</fullName>
    </submittedName>
</protein>
<keyword evidence="2" id="KW-1185">Reference proteome</keyword>
<evidence type="ECO:0000313" key="2">
    <source>
        <dbReference type="Proteomes" id="UP000288279"/>
    </source>
</evidence>